<keyword evidence="3 6" id="KW-0521">NADP</keyword>
<feature type="binding site" evidence="6">
    <location>
        <position position="219"/>
    </location>
    <ligand>
        <name>NAD(+)</name>
        <dbReference type="ChEBI" id="CHEBI:57540"/>
    </ligand>
</feature>
<dbReference type="EMBL" id="MFAT01000061">
    <property type="protein sequence ID" value="OGD85630.1"/>
    <property type="molecule type" value="Genomic_DNA"/>
</dbReference>
<evidence type="ECO:0000256" key="6">
    <source>
        <dbReference type="HAMAP-Rule" id="MF_00361"/>
    </source>
</evidence>
<dbReference type="EC" id="2.7.1.23" evidence="6"/>
<feature type="binding site" evidence="6">
    <location>
        <position position="55"/>
    </location>
    <ligand>
        <name>NAD(+)</name>
        <dbReference type="ChEBI" id="CHEBI:57540"/>
    </ligand>
</feature>
<evidence type="ECO:0000256" key="2">
    <source>
        <dbReference type="ARBA" id="ARBA00022777"/>
    </source>
</evidence>
<dbReference type="GO" id="GO:0046872">
    <property type="term" value="F:metal ion binding"/>
    <property type="evidence" value="ECO:0007669"/>
    <property type="project" value="UniProtKB-UniRule"/>
</dbReference>
<feature type="active site" description="Proton acceptor" evidence="6">
    <location>
        <position position="50"/>
    </location>
</feature>
<dbReference type="GO" id="GO:0003951">
    <property type="term" value="F:NAD+ kinase activity"/>
    <property type="evidence" value="ECO:0007669"/>
    <property type="project" value="UniProtKB-UniRule"/>
</dbReference>
<accession>A0A1F5G181</accession>
<dbReference type="Pfam" id="PF20143">
    <property type="entry name" value="NAD_kinase_C"/>
    <property type="match status" value="1"/>
</dbReference>
<feature type="binding site" evidence="6">
    <location>
        <begin position="161"/>
        <end position="166"/>
    </location>
    <ligand>
        <name>NAD(+)</name>
        <dbReference type="ChEBI" id="CHEBI:57540"/>
    </ligand>
</feature>
<dbReference type="Proteomes" id="UP000176317">
    <property type="component" value="Unassembled WGS sequence"/>
</dbReference>
<comment type="function">
    <text evidence="6">Involved in the regulation of the intracellular balance of NAD and NADP, and is a key enzyme in the biosynthesis of NADP. Catalyzes specifically the phosphorylation on 2'-hydroxyl of the adenosine moiety of NAD to yield NADP.</text>
</comment>
<dbReference type="SUPFAM" id="SSF111331">
    <property type="entry name" value="NAD kinase/diacylglycerol kinase-like"/>
    <property type="match status" value="1"/>
</dbReference>
<name>A0A1F5G181_9BACT</name>
<dbReference type="AlphaFoldDB" id="A0A1F5G181"/>
<evidence type="ECO:0000256" key="5">
    <source>
        <dbReference type="ARBA" id="ARBA00047925"/>
    </source>
</evidence>
<comment type="subcellular location">
    <subcellularLocation>
        <location evidence="6">Cytoplasm</location>
    </subcellularLocation>
</comment>
<keyword evidence="2 6" id="KW-0418">Kinase</keyword>
<dbReference type="InterPro" id="IPR002504">
    <property type="entry name" value="NADK"/>
</dbReference>
<feature type="binding site" evidence="6">
    <location>
        <begin position="122"/>
        <end position="123"/>
    </location>
    <ligand>
        <name>NAD(+)</name>
        <dbReference type="ChEBI" id="CHEBI:57540"/>
    </ligand>
</feature>
<protein>
    <recommendedName>
        <fullName evidence="6">NAD kinase</fullName>
        <ecNumber evidence="6">2.7.1.23</ecNumber>
    </recommendedName>
    <alternativeName>
        <fullName evidence="6">ATP-dependent NAD kinase</fullName>
    </alternativeName>
</protein>
<comment type="similarity">
    <text evidence="6">Belongs to the NAD kinase family.</text>
</comment>
<organism evidence="7 8">
    <name type="scientific">Candidatus Curtissbacteria bacterium RBG_13_35_7</name>
    <dbReference type="NCBI Taxonomy" id="1797705"/>
    <lineage>
        <taxon>Bacteria</taxon>
        <taxon>Candidatus Curtissiibacteriota</taxon>
    </lineage>
</organism>
<dbReference type="PANTHER" id="PTHR20275">
    <property type="entry name" value="NAD KINASE"/>
    <property type="match status" value="1"/>
</dbReference>
<dbReference type="GO" id="GO:0005524">
    <property type="term" value="F:ATP binding"/>
    <property type="evidence" value="ECO:0007669"/>
    <property type="project" value="UniProtKB-KW"/>
</dbReference>
<dbReference type="GO" id="GO:0006741">
    <property type="term" value="P:NADP+ biosynthetic process"/>
    <property type="evidence" value="ECO:0007669"/>
    <property type="project" value="UniProtKB-UniRule"/>
</dbReference>
<evidence type="ECO:0000313" key="7">
    <source>
        <dbReference type="EMBL" id="OGD85630.1"/>
    </source>
</evidence>
<comment type="caution">
    <text evidence="7">The sequence shown here is derived from an EMBL/GenBank/DDBJ whole genome shotgun (WGS) entry which is preliminary data.</text>
</comment>
<sequence>MKFGIVFKKENQKAREVAGEARKFLRKKGTNVVDESKLKDADYILSFGGDGTLIHKASQFAYLGIPLIGINTGNLGFLTACEVGDWKSYVEKIITGDKIYISKRITLDIEIEGSRDKHRAVNEVAVKGLYRVIDLKIIVNSEEFLNVQGDGVIVSTQTGSTAYSLSSGGPIVDSELDCFLVTPINPIGLPIPSVVLSPKDEIEVELTRGDDVSLVIDGQEHQKVKKGQSIKVLKGKWDVKLGYFDEHSFLKALNAKFGLKDRKIG</sequence>
<evidence type="ECO:0000256" key="1">
    <source>
        <dbReference type="ARBA" id="ARBA00022679"/>
    </source>
</evidence>
<dbReference type="Pfam" id="PF01513">
    <property type="entry name" value="NAD_kinase"/>
    <property type="match status" value="1"/>
</dbReference>
<dbReference type="PANTHER" id="PTHR20275:SF0">
    <property type="entry name" value="NAD KINASE"/>
    <property type="match status" value="1"/>
</dbReference>
<feature type="binding site" evidence="6">
    <location>
        <begin position="50"/>
        <end position="51"/>
    </location>
    <ligand>
        <name>NAD(+)</name>
        <dbReference type="ChEBI" id="CHEBI:57540"/>
    </ligand>
</feature>
<reference evidence="7 8" key="1">
    <citation type="journal article" date="2016" name="Nat. Commun.">
        <title>Thousands of microbial genomes shed light on interconnected biogeochemical processes in an aquifer system.</title>
        <authorList>
            <person name="Anantharaman K."/>
            <person name="Brown C.T."/>
            <person name="Hug L.A."/>
            <person name="Sharon I."/>
            <person name="Castelle C.J."/>
            <person name="Probst A.J."/>
            <person name="Thomas B.C."/>
            <person name="Singh A."/>
            <person name="Wilkins M.J."/>
            <person name="Karaoz U."/>
            <person name="Brodie E.L."/>
            <person name="Williams K.H."/>
            <person name="Hubbard S.S."/>
            <person name="Banfield J.F."/>
        </authorList>
    </citation>
    <scope>NUCLEOTIDE SEQUENCE [LARGE SCALE GENOMIC DNA]</scope>
</reference>
<comment type="cofactor">
    <cofactor evidence="6">
        <name>a divalent metal cation</name>
        <dbReference type="ChEBI" id="CHEBI:60240"/>
    </cofactor>
</comment>
<dbReference type="InterPro" id="IPR016064">
    <property type="entry name" value="NAD/diacylglycerol_kinase_sf"/>
</dbReference>
<evidence type="ECO:0000256" key="3">
    <source>
        <dbReference type="ARBA" id="ARBA00022857"/>
    </source>
</evidence>
<comment type="catalytic activity">
    <reaction evidence="5 6">
        <text>NAD(+) + ATP = ADP + NADP(+) + H(+)</text>
        <dbReference type="Rhea" id="RHEA:18629"/>
        <dbReference type="ChEBI" id="CHEBI:15378"/>
        <dbReference type="ChEBI" id="CHEBI:30616"/>
        <dbReference type="ChEBI" id="CHEBI:57540"/>
        <dbReference type="ChEBI" id="CHEBI:58349"/>
        <dbReference type="ChEBI" id="CHEBI:456216"/>
        <dbReference type="EC" id="2.7.1.23"/>
    </reaction>
</comment>
<proteinExistence type="inferred from homology"/>
<dbReference type="Gene3D" id="2.60.200.30">
    <property type="entry name" value="Probable inorganic polyphosphate/atp-NAD kinase, domain 2"/>
    <property type="match status" value="1"/>
</dbReference>
<dbReference type="GO" id="GO:0051287">
    <property type="term" value="F:NAD binding"/>
    <property type="evidence" value="ECO:0007669"/>
    <property type="project" value="UniProtKB-ARBA"/>
</dbReference>
<dbReference type="Gene3D" id="3.40.50.10330">
    <property type="entry name" value="Probable inorganic polyphosphate/atp-NAD kinase, domain 1"/>
    <property type="match status" value="1"/>
</dbReference>
<keyword evidence="1 6" id="KW-0808">Transferase</keyword>
<dbReference type="InterPro" id="IPR017438">
    <property type="entry name" value="ATP-NAD_kinase_N"/>
</dbReference>
<evidence type="ECO:0000313" key="8">
    <source>
        <dbReference type="Proteomes" id="UP000176317"/>
    </source>
</evidence>
<comment type="caution">
    <text evidence="6">Lacks conserved residue(s) required for the propagation of feature annotation.</text>
</comment>
<keyword evidence="6" id="KW-0067">ATP-binding</keyword>
<evidence type="ECO:0000256" key="4">
    <source>
        <dbReference type="ARBA" id="ARBA00023027"/>
    </source>
</evidence>
<dbReference type="GO" id="GO:0019674">
    <property type="term" value="P:NAD+ metabolic process"/>
    <property type="evidence" value="ECO:0007669"/>
    <property type="project" value="InterPro"/>
</dbReference>
<dbReference type="GO" id="GO:0005737">
    <property type="term" value="C:cytoplasm"/>
    <property type="evidence" value="ECO:0007669"/>
    <property type="project" value="UniProtKB-SubCell"/>
</dbReference>
<keyword evidence="4 6" id="KW-0520">NAD</keyword>
<dbReference type="HAMAP" id="MF_00361">
    <property type="entry name" value="NAD_kinase"/>
    <property type="match status" value="1"/>
</dbReference>
<gene>
    <name evidence="6" type="primary">nadK</name>
    <name evidence="7" type="ORF">A2164_02205</name>
</gene>
<keyword evidence="6" id="KW-0963">Cytoplasm</keyword>
<dbReference type="InterPro" id="IPR017437">
    <property type="entry name" value="ATP-NAD_kinase_PpnK-typ_C"/>
</dbReference>
<keyword evidence="6" id="KW-0547">Nucleotide-binding</keyword>
<feature type="binding site" evidence="6">
    <location>
        <position position="150"/>
    </location>
    <ligand>
        <name>NAD(+)</name>
        <dbReference type="ChEBI" id="CHEBI:57540"/>
    </ligand>
</feature>